<evidence type="ECO:0000259" key="8">
    <source>
        <dbReference type="PROSITE" id="PS50076"/>
    </source>
</evidence>
<accession>E0VZD7</accession>
<evidence type="ECO:0000313" key="9">
    <source>
        <dbReference type="EMBL" id="EEB18743.1"/>
    </source>
</evidence>
<dbReference type="PROSITE" id="PS50076">
    <property type="entry name" value="DNAJ_2"/>
    <property type="match status" value="1"/>
</dbReference>
<dbReference type="EMBL" id="DS235851">
    <property type="protein sequence ID" value="EEB18743.1"/>
    <property type="molecule type" value="Genomic_DNA"/>
</dbReference>
<evidence type="ECO:0000256" key="5">
    <source>
        <dbReference type="ARBA" id="ARBA00022989"/>
    </source>
</evidence>
<dbReference type="PANTHER" id="PTHR44733">
    <property type="entry name" value="DNAJ HOMOLOG SUBFAMILY C MEMBER 22"/>
    <property type="match status" value="1"/>
</dbReference>
<feature type="transmembrane region" description="Helical" evidence="7">
    <location>
        <begin position="89"/>
        <end position="111"/>
    </location>
</feature>
<dbReference type="CDD" id="cd06257">
    <property type="entry name" value="DnaJ"/>
    <property type="match status" value="1"/>
</dbReference>
<comment type="function">
    <text evidence="1">May function as a co-chaperone.</text>
</comment>
<reference evidence="9" key="2">
    <citation type="submission" date="2007-04" db="EMBL/GenBank/DDBJ databases">
        <title>The genome of the human body louse.</title>
        <authorList>
            <consortium name="The Human Body Louse Genome Consortium"/>
            <person name="Kirkness E."/>
            <person name="Walenz B."/>
            <person name="Hass B."/>
            <person name="Bruggner R."/>
            <person name="Strausberg R."/>
        </authorList>
    </citation>
    <scope>NUCLEOTIDE SEQUENCE</scope>
    <source>
        <strain evidence="9">USDA</strain>
    </source>
</reference>
<keyword evidence="5 7" id="KW-1133">Transmembrane helix</keyword>
<dbReference type="Gene3D" id="1.10.287.110">
    <property type="entry name" value="DnaJ domain"/>
    <property type="match status" value="1"/>
</dbReference>
<dbReference type="SMART" id="SM00271">
    <property type="entry name" value="DnaJ"/>
    <property type="match status" value="1"/>
</dbReference>
<dbReference type="SUPFAM" id="SSF46565">
    <property type="entry name" value="Chaperone J-domain"/>
    <property type="match status" value="1"/>
</dbReference>
<feature type="transmembrane region" description="Helical" evidence="7">
    <location>
        <begin position="201"/>
        <end position="225"/>
    </location>
</feature>
<dbReference type="InterPro" id="IPR001623">
    <property type="entry name" value="DnaJ_domain"/>
</dbReference>
<dbReference type="EnsemblMetazoa" id="PHUM530380-RA">
    <property type="protein sequence ID" value="PHUM530380-PA"/>
    <property type="gene ID" value="PHUM530380"/>
</dbReference>
<keyword evidence="4 7" id="KW-0812">Transmembrane</keyword>
<feature type="domain" description="J" evidence="8">
    <location>
        <begin position="289"/>
        <end position="359"/>
    </location>
</feature>
<dbReference type="AlphaFoldDB" id="E0VZD7"/>
<dbReference type="PRINTS" id="PR00625">
    <property type="entry name" value="JDOMAIN"/>
</dbReference>
<dbReference type="KEGG" id="phu:Phum_PHUM530380"/>
<protein>
    <recommendedName>
        <fullName evidence="3">DnaJ homolog subfamily C member 22</fullName>
    </recommendedName>
</protein>
<name>E0VZD7_PEDHC</name>
<dbReference type="EMBL" id="AAZO01006438">
    <property type="status" value="NOT_ANNOTATED_CDS"/>
    <property type="molecule type" value="Genomic_DNA"/>
</dbReference>
<evidence type="ECO:0000256" key="1">
    <source>
        <dbReference type="ARBA" id="ARBA00002080"/>
    </source>
</evidence>
<dbReference type="CTD" id="8235149"/>
<dbReference type="Pfam" id="PF05154">
    <property type="entry name" value="TM2"/>
    <property type="match status" value="1"/>
</dbReference>
<comment type="subcellular location">
    <subcellularLocation>
        <location evidence="2">Membrane</location>
        <topology evidence="2">Multi-pass membrane protein</topology>
    </subcellularLocation>
</comment>
<dbReference type="GO" id="GO:0016020">
    <property type="term" value="C:membrane"/>
    <property type="evidence" value="ECO:0007669"/>
    <property type="project" value="UniProtKB-SubCell"/>
</dbReference>
<keyword evidence="6 7" id="KW-0472">Membrane</keyword>
<dbReference type="RefSeq" id="XP_002431481.1">
    <property type="nucleotide sequence ID" value="XM_002431436.1"/>
</dbReference>
<evidence type="ECO:0000256" key="7">
    <source>
        <dbReference type="SAM" id="Phobius"/>
    </source>
</evidence>
<dbReference type="FunCoup" id="E0VZD7">
    <property type="interactions" value="83"/>
</dbReference>
<evidence type="ECO:0000313" key="11">
    <source>
        <dbReference type="Proteomes" id="UP000009046"/>
    </source>
</evidence>
<reference evidence="9" key="1">
    <citation type="submission" date="2007-04" db="EMBL/GenBank/DDBJ databases">
        <title>Annotation of Pediculus humanus corporis strain USDA.</title>
        <authorList>
            <person name="Kirkness E."/>
            <person name="Hannick L."/>
            <person name="Hass B."/>
            <person name="Bruggner R."/>
            <person name="Lawson D."/>
            <person name="Bidwell S."/>
            <person name="Joardar V."/>
            <person name="Caler E."/>
            <person name="Walenz B."/>
            <person name="Inman J."/>
            <person name="Schobel S."/>
            <person name="Galinsky K."/>
            <person name="Amedeo P."/>
            <person name="Strausberg R."/>
        </authorList>
    </citation>
    <scope>NUCLEOTIDE SEQUENCE</scope>
    <source>
        <strain evidence="9">USDA</strain>
    </source>
</reference>
<dbReference type="VEuPathDB" id="VectorBase:PHUM530380"/>
<evidence type="ECO:0000256" key="4">
    <source>
        <dbReference type="ARBA" id="ARBA00022692"/>
    </source>
</evidence>
<dbReference type="OMA" id="IFYGHPI"/>
<dbReference type="Proteomes" id="UP000009046">
    <property type="component" value="Unassembled WGS sequence"/>
</dbReference>
<evidence type="ECO:0000313" key="10">
    <source>
        <dbReference type="EnsemblMetazoa" id="PHUM530380-PA"/>
    </source>
</evidence>
<reference evidence="10" key="3">
    <citation type="submission" date="2021-02" db="UniProtKB">
        <authorList>
            <consortium name="EnsemblMetazoa"/>
        </authorList>
    </citation>
    <scope>IDENTIFICATION</scope>
    <source>
        <strain evidence="10">USDA</strain>
    </source>
</reference>
<proteinExistence type="predicted"/>
<dbReference type="InterPro" id="IPR036869">
    <property type="entry name" value="J_dom_sf"/>
</dbReference>
<sequence length="362" mass="41925">MGATRPNEKSTVITYFLWFFFGLFGGHHFYLERDIHAFLTWSTIGGGFGVGWLRDLFCLKRYIGEANNDENYLKQHISRMKSNGKPPFSVTRFLGMLFFGYYFGSLVRYAIPPEPINGFDLNFLTILVPLANAIGVWLVGNIGKEKGSIWWSLAAAYAVYPFSMYLEDETTWFSLMSVASSLAFDHLSKEWRRKPRKKRDMIHRVTILSTCGFIYLTLLCSFIFFNGKLTDSDGEEIPIQEAFTHFFTSPWWVDLNQCLYDTYIFAQHHGFYEIWQQIIDLSDPHGEINAYKVLGVDLTSSQSEITSKWRALSKEFHPDKVKNPDLKAAAQNKFMEIQQAYEILSKIKARRKSKNKKFAKSQ</sequence>
<gene>
    <name evidence="10" type="primary">8235149</name>
    <name evidence="9" type="ORF">Phum_PHUM530380</name>
</gene>
<dbReference type="GeneID" id="8235149"/>
<dbReference type="PANTHER" id="PTHR44733:SF1">
    <property type="entry name" value="DNAJ HOMOLOG SUBFAMILY C MEMBER 22"/>
    <property type="match status" value="1"/>
</dbReference>
<evidence type="ECO:0000256" key="2">
    <source>
        <dbReference type="ARBA" id="ARBA00004141"/>
    </source>
</evidence>
<evidence type="ECO:0000256" key="3">
    <source>
        <dbReference type="ARBA" id="ARBA00020945"/>
    </source>
</evidence>
<feature type="transmembrane region" description="Helical" evidence="7">
    <location>
        <begin position="149"/>
        <end position="166"/>
    </location>
</feature>
<evidence type="ECO:0000256" key="6">
    <source>
        <dbReference type="ARBA" id="ARBA00023136"/>
    </source>
</evidence>
<dbReference type="InParanoid" id="E0VZD7"/>
<keyword evidence="11" id="KW-1185">Reference proteome</keyword>
<feature type="transmembrane region" description="Helical" evidence="7">
    <location>
        <begin position="123"/>
        <end position="142"/>
    </location>
</feature>
<feature type="transmembrane region" description="Helical" evidence="7">
    <location>
        <begin position="12"/>
        <end position="29"/>
    </location>
</feature>
<dbReference type="InterPro" id="IPR007829">
    <property type="entry name" value="TM2"/>
</dbReference>
<organism>
    <name type="scientific">Pediculus humanus subsp. corporis</name>
    <name type="common">Body louse</name>
    <dbReference type="NCBI Taxonomy" id="121224"/>
    <lineage>
        <taxon>Eukaryota</taxon>
        <taxon>Metazoa</taxon>
        <taxon>Ecdysozoa</taxon>
        <taxon>Arthropoda</taxon>
        <taxon>Hexapoda</taxon>
        <taxon>Insecta</taxon>
        <taxon>Pterygota</taxon>
        <taxon>Neoptera</taxon>
        <taxon>Paraneoptera</taxon>
        <taxon>Psocodea</taxon>
        <taxon>Troctomorpha</taxon>
        <taxon>Phthiraptera</taxon>
        <taxon>Anoplura</taxon>
        <taxon>Pediculidae</taxon>
        <taxon>Pediculus</taxon>
    </lineage>
</organism>
<feature type="transmembrane region" description="Helical" evidence="7">
    <location>
        <begin position="35"/>
        <end position="53"/>
    </location>
</feature>
<dbReference type="Pfam" id="PF00226">
    <property type="entry name" value="DnaJ"/>
    <property type="match status" value="1"/>
</dbReference>
<dbReference type="OrthoDB" id="10262359at2759"/>
<dbReference type="HOGENOM" id="CLU_057927_0_0_1"/>
<dbReference type="eggNOG" id="KOG0714">
    <property type="taxonomic scope" value="Eukaryota"/>
</dbReference>
<dbReference type="STRING" id="121224.E0VZD7"/>